<name>A0A835F1Z8_9POAL</name>
<dbReference type="GO" id="GO:0008270">
    <property type="term" value="F:zinc ion binding"/>
    <property type="evidence" value="ECO:0007669"/>
    <property type="project" value="UniProtKB-KW"/>
</dbReference>
<comment type="catalytic activity">
    <reaction evidence="1">
        <text>S-ubiquitinyl-[E2 ubiquitin-conjugating enzyme]-L-cysteine + [acceptor protein]-L-lysine = [E2 ubiquitin-conjugating enzyme]-L-cysteine + N(6)-ubiquitinyl-[acceptor protein]-L-lysine.</text>
        <dbReference type="EC" id="2.3.2.27"/>
    </reaction>
</comment>
<evidence type="ECO:0000313" key="12">
    <source>
        <dbReference type="EMBL" id="KAF8725911.1"/>
    </source>
</evidence>
<sequence>MNVRKKPSAPLDGGGAKFVGPANLTAADADALDCGVCFLPLKPPIFQCDVGHMLCLPCHDKLKGIGKCDVCGVAVAGGYRRCHGMERLVDSLRAACPNAPYGCAATPPYHSREEHLLACPHAPRHCPVAACGFAGSTAALGDHIASAHRHSSPCEGGSTSWPARMLRATALVRATAIMDHLAATHKWASGRPCTTNNIGPTPWAWGIGALVVPTAMATAELPLIGATAVDSPSSRLDLDASLIPTWENQTWENHAREKLARERRPQRIEECEGKKRCGQPNAETTGFLRLGDAAETGQREVEAPPAQLLQSCSASTPHAAAPNVIPMWALVFLR</sequence>
<evidence type="ECO:0000256" key="8">
    <source>
        <dbReference type="ARBA" id="ARBA00022786"/>
    </source>
</evidence>
<dbReference type="EMBL" id="JACEFO010001653">
    <property type="protein sequence ID" value="KAF8725911.1"/>
    <property type="molecule type" value="Genomic_DNA"/>
</dbReference>
<dbReference type="Pfam" id="PF21361">
    <property type="entry name" value="Sina_ZnF"/>
    <property type="match status" value="1"/>
</dbReference>
<protein>
    <recommendedName>
        <fullName evidence="4">RING-type E3 ubiquitin transferase</fullName>
        <ecNumber evidence="4">2.3.2.27</ecNumber>
    </recommendedName>
</protein>
<dbReference type="PANTHER" id="PTHR10315">
    <property type="entry name" value="E3 UBIQUITIN PROTEIN LIGASE SIAH"/>
    <property type="match status" value="1"/>
</dbReference>
<dbReference type="Gene3D" id="3.30.40.10">
    <property type="entry name" value="Zinc/RING finger domain, C3HC4 (zinc finger)"/>
    <property type="match status" value="1"/>
</dbReference>
<dbReference type="InterPro" id="IPR052088">
    <property type="entry name" value="E3_ubiquitin-ligase_SINA"/>
</dbReference>
<evidence type="ECO:0000256" key="2">
    <source>
        <dbReference type="ARBA" id="ARBA00004906"/>
    </source>
</evidence>
<dbReference type="OrthoDB" id="4788989at2759"/>
<reference evidence="12" key="1">
    <citation type="submission" date="2020-07" db="EMBL/GenBank/DDBJ databases">
        <title>Genome sequence and genetic diversity analysis of an under-domesticated orphan crop, white fonio (Digitaria exilis).</title>
        <authorList>
            <person name="Bennetzen J.L."/>
            <person name="Chen S."/>
            <person name="Ma X."/>
            <person name="Wang X."/>
            <person name="Yssel A.E.J."/>
            <person name="Chaluvadi S.R."/>
            <person name="Johnson M."/>
            <person name="Gangashetty P."/>
            <person name="Hamidou F."/>
            <person name="Sanogo M.D."/>
            <person name="Zwaenepoel A."/>
            <person name="Wallace J."/>
            <person name="Van De Peer Y."/>
            <person name="Van Deynze A."/>
        </authorList>
    </citation>
    <scope>NUCLEOTIDE SEQUENCE</scope>
    <source>
        <tissue evidence="12">Leaves</tissue>
    </source>
</reference>
<comment type="similarity">
    <text evidence="3">Belongs to the SINA (Seven in absentia) family.</text>
</comment>
<keyword evidence="13" id="KW-1185">Reference proteome</keyword>
<dbReference type="PROSITE" id="PS51081">
    <property type="entry name" value="ZF_SIAH"/>
    <property type="match status" value="1"/>
</dbReference>
<evidence type="ECO:0000256" key="1">
    <source>
        <dbReference type="ARBA" id="ARBA00000900"/>
    </source>
</evidence>
<evidence type="ECO:0000256" key="10">
    <source>
        <dbReference type="PROSITE-ProRule" id="PRU00455"/>
    </source>
</evidence>
<dbReference type="GO" id="GO:0061630">
    <property type="term" value="F:ubiquitin protein ligase activity"/>
    <property type="evidence" value="ECO:0007669"/>
    <property type="project" value="UniProtKB-EC"/>
</dbReference>
<dbReference type="GO" id="GO:0005737">
    <property type="term" value="C:cytoplasm"/>
    <property type="evidence" value="ECO:0007669"/>
    <property type="project" value="TreeGrafter"/>
</dbReference>
<evidence type="ECO:0000256" key="5">
    <source>
        <dbReference type="ARBA" id="ARBA00022679"/>
    </source>
</evidence>
<dbReference type="PANTHER" id="PTHR10315:SF83">
    <property type="entry name" value="RING-TYPE E3 UBIQUITIN TRANSFERASE"/>
    <property type="match status" value="1"/>
</dbReference>
<evidence type="ECO:0000259" key="11">
    <source>
        <dbReference type="PROSITE" id="PS51081"/>
    </source>
</evidence>
<accession>A0A835F1Z8</accession>
<keyword evidence="8" id="KW-0833">Ubl conjugation pathway</keyword>
<dbReference type="SUPFAM" id="SSF49599">
    <property type="entry name" value="TRAF domain-like"/>
    <property type="match status" value="1"/>
</dbReference>
<evidence type="ECO:0000256" key="4">
    <source>
        <dbReference type="ARBA" id="ARBA00012483"/>
    </source>
</evidence>
<dbReference type="CDD" id="cd16571">
    <property type="entry name" value="RING-HC_SIAHs"/>
    <property type="match status" value="1"/>
</dbReference>
<organism evidence="12 13">
    <name type="scientific">Digitaria exilis</name>
    <dbReference type="NCBI Taxonomy" id="1010633"/>
    <lineage>
        <taxon>Eukaryota</taxon>
        <taxon>Viridiplantae</taxon>
        <taxon>Streptophyta</taxon>
        <taxon>Embryophyta</taxon>
        <taxon>Tracheophyta</taxon>
        <taxon>Spermatophyta</taxon>
        <taxon>Magnoliopsida</taxon>
        <taxon>Liliopsida</taxon>
        <taxon>Poales</taxon>
        <taxon>Poaceae</taxon>
        <taxon>PACMAD clade</taxon>
        <taxon>Panicoideae</taxon>
        <taxon>Panicodae</taxon>
        <taxon>Paniceae</taxon>
        <taxon>Anthephorinae</taxon>
        <taxon>Digitaria</taxon>
    </lineage>
</organism>
<evidence type="ECO:0000256" key="7">
    <source>
        <dbReference type="ARBA" id="ARBA00022771"/>
    </source>
</evidence>
<evidence type="ECO:0000256" key="9">
    <source>
        <dbReference type="ARBA" id="ARBA00022833"/>
    </source>
</evidence>
<keyword evidence="5" id="KW-0808">Transferase</keyword>
<evidence type="ECO:0000256" key="6">
    <source>
        <dbReference type="ARBA" id="ARBA00022723"/>
    </source>
</evidence>
<evidence type="ECO:0000313" key="13">
    <source>
        <dbReference type="Proteomes" id="UP000636709"/>
    </source>
</evidence>
<dbReference type="UniPathway" id="UPA00143"/>
<dbReference type="InterPro" id="IPR013083">
    <property type="entry name" value="Znf_RING/FYVE/PHD"/>
</dbReference>
<comment type="pathway">
    <text evidence="2">Protein modification; protein ubiquitination.</text>
</comment>
<feature type="domain" description="SIAH-type" evidence="11">
    <location>
        <begin position="91"/>
        <end position="149"/>
    </location>
</feature>
<dbReference type="InterPro" id="IPR049548">
    <property type="entry name" value="Sina-like_RING"/>
</dbReference>
<keyword evidence="6" id="KW-0479">Metal-binding</keyword>
<dbReference type="GO" id="GO:0016567">
    <property type="term" value="P:protein ubiquitination"/>
    <property type="evidence" value="ECO:0007669"/>
    <property type="project" value="UniProtKB-UniPathway"/>
</dbReference>
<comment type="caution">
    <text evidence="12">The sequence shown here is derived from an EMBL/GenBank/DDBJ whole genome shotgun (WGS) entry which is preliminary data.</text>
</comment>
<keyword evidence="7 10" id="KW-0863">Zinc-finger</keyword>
<dbReference type="AlphaFoldDB" id="A0A835F1Z8"/>
<dbReference type="Proteomes" id="UP000636709">
    <property type="component" value="Unassembled WGS sequence"/>
</dbReference>
<gene>
    <name evidence="12" type="ORF">HU200_020479</name>
</gene>
<dbReference type="EC" id="2.3.2.27" evidence="4"/>
<proteinExistence type="inferred from homology"/>
<dbReference type="InterPro" id="IPR013010">
    <property type="entry name" value="Znf_SIAH"/>
</dbReference>
<evidence type="ECO:0000256" key="3">
    <source>
        <dbReference type="ARBA" id="ARBA00009119"/>
    </source>
</evidence>
<keyword evidence="9" id="KW-0862">Zinc</keyword>
<dbReference type="Pfam" id="PF21362">
    <property type="entry name" value="Sina_RING"/>
    <property type="match status" value="1"/>
</dbReference>